<keyword evidence="3" id="KW-1185">Reference proteome</keyword>
<feature type="signal peptide" evidence="1">
    <location>
        <begin position="1"/>
        <end position="21"/>
    </location>
</feature>
<evidence type="ECO:0000313" key="3">
    <source>
        <dbReference type="Proteomes" id="UP000007519"/>
    </source>
</evidence>
<dbReference type="eggNOG" id="COG0515">
    <property type="taxonomic scope" value="Bacteria"/>
</dbReference>
<proteinExistence type="predicted"/>
<keyword evidence="1" id="KW-0732">Signal</keyword>
<dbReference type="EMBL" id="CP002831">
    <property type="protein sequence ID" value="AFC26552.1"/>
    <property type="molecule type" value="Genomic_DNA"/>
</dbReference>
<dbReference type="AlphaFoldDB" id="H6L5Z2"/>
<name>H6L5Z2_SAPGL</name>
<keyword evidence="2" id="KW-0418">Kinase</keyword>
<dbReference type="OrthoDB" id="5464673at2"/>
<keyword evidence="2" id="KW-0808">Transferase</keyword>
<gene>
    <name evidence="2" type="ordered locus">SGRA_3836</name>
</gene>
<dbReference type="Pfam" id="PF14903">
    <property type="entry name" value="WG_beta_rep"/>
    <property type="match status" value="3"/>
</dbReference>
<dbReference type="STRING" id="984262.SGRA_3836"/>
<organism evidence="2 3">
    <name type="scientific">Saprospira grandis (strain Lewin)</name>
    <dbReference type="NCBI Taxonomy" id="984262"/>
    <lineage>
        <taxon>Bacteria</taxon>
        <taxon>Pseudomonadati</taxon>
        <taxon>Bacteroidota</taxon>
        <taxon>Saprospiria</taxon>
        <taxon>Saprospirales</taxon>
        <taxon>Saprospiraceae</taxon>
        <taxon>Saprospira</taxon>
    </lineage>
</organism>
<dbReference type="PANTHER" id="PTHR37841">
    <property type="entry name" value="GLR2918 PROTEIN"/>
    <property type="match status" value="1"/>
</dbReference>
<dbReference type="Proteomes" id="UP000007519">
    <property type="component" value="Chromosome"/>
</dbReference>
<dbReference type="KEGG" id="sgn:SGRA_3836"/>
<feature type="chain" id="PRO_5003603991" evidence="1">
    <location>
        <begin position="22"/>
        <end position="340"/>
    </location>
</feature>
<dbReference type="SUPFAM" id="SSF69360">
    <property type="entry name" value="Cell wall binding repeat"/>
    <property type="match status" value="1"/>
</dbReference>
<dbReference type="PANTHER" id="PTHR37841:SF1">
    <property type="entry name" value="DUF3298 DOMAIN-CONTAINING PROTEIN"/>
    <property type="match status" value="1"/>
</dbReference>
<keyword evidence="2" id="KW-0723">Serine/threonine-protein kinase</keyword>
<evidence type="ECO:0000313" key="2">
    <source>
        <dbReference type="EMBL" id="AFC26552.1"/>
    </source>
</evidence>
<protein>
    <submittedName>
        <fullName evidence="2">Serine/threonine protein kinase</fullName>
    </submittedName>
</protein>
<evidence type="ECO:0000256" key="1">
    <source>
        <dbReference type="SAM" id="SignalP"/>
    </source>
</evidence>
<dbReference type="InterPro" id="IPR032774">
    <property type="entry name" value="WG_beta_rep"/>
</dbReference>
<accession>H6L5Z2</accession>
<sequence>MNLRCHLFVYLIAFFCITACSNPQNTAGENSTEASSNQPQSAKEGCYHSIEKNWEERLNIAVSADRISGSGYRINQQFNDRFQLDIQGKKMKDGNYDVEVICQSKRRTNEKETQYETWSFQGNSLKIINRNTKDFIGDLSLQKVNCGANSAKDPELYDEFLGYNEGYAVVAKDGKYGLINKEGQLTIPCAYMALGAVSEGTIMYYDEQKGRHGILDVNGNILIEPIYDVITPVGQGLLGFVYEGKWGFLNTKGEIVIAPKFFNVNFFQPNPLELPFNEGLANVAIEDAKWGYINPKGEVVIPYQFMFAGPFRGGKAKVMRQGENKWIYIDKSGQCVENCN</sequence>
<dbReference type="HOGENOM" id="CLU_816095_0_0_10"/>
<dbReference type="GO" id="GO:0004674">
    <property type="term" value="F:protein serine/threonine kinase activity"/>
    <property type="evidence" value="ECO:0007669"/>
    <property type="project" value="UniProtKB-KW"/>
</dbReference>
<dbReference type="RefSeq" id="WP_015694137.1">
    <property type="nucleotide sequence ID" value="NC_016940.1"/>
</dbReference>
<reference evidence="2 3" key="1">
    <citation type="journal article" date="2012" name="Stand. Genomic Sci.">
        <title>Complete genome sequencing and analysis of Saprospira grandis str. Lewin, a predatory marine bacterium.</title>
        <authorList>
            <person name="Saw J.H."/>
            <person name="Yuryev A."/>
            <person name="Kanbe M."/>
            <person name="Hou S."/>
            <person name="Young A.G."/>
            <person name="Aizawa S."/>
            <person name="Alam M."/>
        </authorList>
    </citation>
    <scope>NUCLEOTIDE SEQUENCE [LARGE SCALE GENOMIC DNA]</scope>
    <source>
        <strain evidence="2 3">Lewin</strain>
    </source>
</reference>